<accession>A0A9P4MVH0</accession>
<evidence type="ECO:0000313" key="2">
    <source>
        <dbReference type="Proteomes" id="UP000799536"/>
    </source>
</evidence>
<dbReference type="OrthoDB" id="20872at2759"/>
<dbReference type="AlphaFoldDB" id="A0A9P4MVH0"/>
<keyword evidence="2" id="KW-1185">Reference proteome</keyword>
<protein>
    <submittedName>
        <fullName evidence="1">Uncharacterized protein</fullName>
    </submittedName>
</protein>
<name>A0A9P4MVH0_9PLEO</name>
<evidence type="ECO:0000313" key="1">
    <source>
        <dbReference type="EMBL" id="KAF2204666.1"/>
    </source>
</evidence>
<dbReference type="Proteomes" id="UP000799536">
    <property type="component" value="Unassembled WGS sequence"/>
</dbReference>
<sequence>MLALHIDPTGLVRDLDRKIDLVELPTAQGASLNSIMEEQSARCQPNTRTELLRGILQWAKNKDGKPTFWLSGMAGKESPQLHGLLPSYSTIAAS</sequence>
<reference evidence="1" key="1">
    <citation type="journal article" date="2020" name="Stud. Mycol.">
        <title>101 Dothideomycetes genomes: a test case for predicting lifestyles and emergence of pathogens.</title>
        <authorList>
            <person name="Haridas S."/>
            <person name="Albert R."/>
            <person name="Binder M."/>
            <person name="Bloem J."/>
            <person name="Labutti K."/>
            <person name="Salamov A."/>
            <person name="Andreopoulos B."/>
            <person name="Baker S."/>
            <person name="Barry K."/>
            <person name="Bills G."/>
            <person name="Bluhm B."/>
            <person name="Cannon C."/>
            <person name="Castanera R."/>
            <person name="Culley D."/>
            <person name="Daum C."/>
            <person name="Ezra D."/>
            <person name="Gonzalez J."/>
            <person name="Henrissat B."/>
            <person name="Kuo A."/>
            <person name="Liang C."/>
            <person name="Lipzen A."/>
            <person name="Lutzoni F."/>
            <person name="Magnuson J."/>
            <person name="Mondo S."/>
            <person name="Nolan M."/>
            <person name="Ohm R."/>
            <person name="Pangilinan J."/>
            <person name="Park H.-J."/>
            <person name="Ramirez L."/>
            <person name="Alfaro M."/>
            <person name="Sun H."/>
            <person name="Tritt A."/>
            <person name="Yoshinaga Y."/>
            <person name="Zwiers L.-H."/>
            <person name="Turgeon B."/>
            <person name="Goodwin S."/>
            <person name="Spatafora J."/>
            <person name="Crous P."/>
            <person name="Grigoriev I."/>
        </authorList>
    </citation>
    <scope>NUCLEOTIDE SEQUENCE</scope>
    <source>
        <strain evidence="1">ATCC 74209</strain>
    </source>
</reference>
<dbReference type="EMBL" id="ML993871">
    <property type="protein sequence ID" value="KAF2204666.1"/>
    <property type="molecule type" value="Genomic_DNA"/>
</dbReference>
<gene>
    <name evidence="1" type="ORF">GQ43DRAFT_468881</name>
</gene>
<comment type="caution">
    <text evidence="1">The sequence shown here is derived from an EMBL/GenBank/DDBJ whole genome shotgun (WGS) entry which is preliminary data.</text>
</comment>
<organism evidence="1 2">
    <name type="scientific">Delitschia confertaspora ATCC 74209</name>
    <dbReference type="NCBI Taxonomy" id="1513339"/>
    <lineage>
        <taxon>Eukaryota</taxon>
        <taxon>Fungi</taxon>
        <taxon>Dikarya</taxon>
        <taxon>Ascomycota</taxon>
        <taxon>Pezizomycotina</taxon>
        <taxon>Dothideomycetes</taxon>
        <taxon>Pleosporomycetidae</taxon>
        <taxon>Pleosporales</taxon>
        <taxon>Delitschiaceae</taxon>
        <taxon>Delitschia</taxon>
    </lineage>
</organism>
<proteinExistence type="predicted"/>